<dbReference type="OrthoDB" id="166018at2759"/>
<reference evidence="1 2" key="1">
    <citation type="submission" date="2019-03" db="EMBL/GenBank/DDBJ databases">
        <title>Single cell metagenomics reveals metabolic interactions within the superorganism composed of flagellate Streblomastix strix and complex community of Bacteroidetes bacteria on its surface.</title>
        <authorList>
            <person name="Treitli S.C."/>
            <person name="Kolisko M."/>
            <person name="Husnik F."/>
            <person name="Keeling P."/>
            <person name="Hampl V."/>
        </authorList>
    </citation>
    <scope>NUCLEOTIDE SEQUENCE [LARGE SCALE GENOMIC DNA]</scope>
    <source>
        <strain evidence="1">ST1C</strain>
    </source>
</reference>
<accession>A0A5J4TJG0</accession>
<dbReference type="SUPFAM" id="SSF56784">
    <property type="entry name" value="HAD-like"/>
    <property type="match status" value="1"/>
</dbReference>
<feature type="non-terminal residue" evidence="1">
    <location>
        <position position="137"/>
    </location>
</feature>
<dbReference type="Proteomes" id="UP000324800">
    <property type="component" value="Unassembled WGS sequence"/>
</dbReference>
<dbReference type="PANTHER" id="PTHR38899">
    <property type="entry name" value="DOMAIN OOKINETE PROTEIN, PUTATIVE-RELATED"/>
    <property type="match status" value="1"/>
</dbReference>
<gene>
    <name evidence="1" type="ORF">EZS28_046802</name>
</gene>
<dbReference type="AlphaFoldDB" id="A0A5J4TJG0"/>
<sequence length="137" mass="15901">MKKNVRTTQDQTIIFFDWDDTLLASSVLCGNQITLQTPRVPTELIAQFAILQQHVIQLLETALLFTSHIFIITNAERGWVELSAEKFMPRVFAMLQKISNISARAYFQASFPNQPNMWKKIAFIERISHCFPNSQRR</sequence>
<proteinExistence type="predicted"/>
<protein>
    <submittedName>
        <fullName evidence="1">Uncharacterized protein</fullName>
    </submittedName>
</protein>
<dbReference type="InterPro" id="IPR036412">
    <property type="entry name" value="HAD-like_sf"/>
</dbReference>
<dbReference type="EMBL" id="SNRW01031050">
    <property type="protein sequence ID" value="KAA6357671.1"/>
    <property type="molecule type" value="Genomic_DNA"/>
</dbReference>
<evidence type="ECO:0000313" key="2">
    <source>
        <dbReference type="Proteomes" id="UP000324800"/>
    </source>
</evidence>
<evidence type="ECO:0000313" key="1">
    <source>
        <dbReference type="EMBL" id="KAA6357671.1"/>
    </source>
</evidence>
<dbReference type="PANTHER" id="PTHR38899:SF1">
    <property type="entry name" value="PROTEIN KINASE"/>
    <property type="match status" value="1"/>
</dbReference>
<name>A0A5J4TJG0_9EUKA</name>
<comment type="caution">
    <text evidence="1">The sequence shown here is derived from an EMBL/GenBank/DDBJ whole genome shotgun (WGS) entry which is preliminary data.</text>
</comment>
<organism evidence="1 2">
    <name type="scientific">Streblomastix strix</name>
    <dbReference type="NCBI Taxonomy" id="222440"/>
    <lineage>
        <taxon>Eukaryota</taxon>
        <taxon>Metamonada</taxon>
        <taxon>Preaxostyla</taxon>
        <taxon>Oxymonadida</taxon>
        <taxon>Streblomastigidae</taxon>
        <taxon>Streblomastix</taxon>
    </lineage>
</organism>